<reference evidence="2 3" key="1">
    <citation type="submission" date="2019-02" db="EMBL/GenBank/DDBJ databases">
        <title>Deep-cultivation of Planctomycetes and their phenomic and genomic characterization uncovers novel biology.</title>
        <authorList>
            <person name="Wiegand S."/>
            <person name="Jogler M."/>
            <person name="Boedeker C."/>
            <person name="Pinto D."/>
            <person name="Vollmers J."/>
            <person name="Rivas-Marin E."/>
            <person name="Kohn T."/>
            <person name="Peeters S.H."/>
            <person name="Heuer A."/>
            <person name="Rast P."/>
            <person name="Oberbeckmann S."/>
            <person name="Bunk B."/>
            <person name="Jeske O."/>
            <person name="Meyerdierks A."/>
            <person name="Storesund J.E."/>
            <person name="Kallscheuer N."/>
            <person name="Luecker S."/>
            <person name="Lage O.M."/>
            <person name="Pohl T."/>
            <person name="Merkel B.J."/>
            <person name="Hornburger P."/>
            <person name="Mueller R.-W."/>
            <person name="Bruemmer F."/>
            <person name="Labrenz M."/>
            <person name="Spormann A.M."/>
            <person name="Op Den Camp H."/>
            <person name="Overmann J."/>
            <person name="Amann R."/>
            <person name="Jetten M.S.M."/>
            <person name="Mascher T."/>
            <person name="Medema M.H."/>
            <person name="Devos D.P."/>
            <person name="Kaster A.-K."/>
            <person name="Ovreas L."/>
            <person name="Rohde M."/>
            <person name="Galperin M.Y."/>
            <person name="Jogler C."/>
        </authorList>
    </citation>
    <scope>NUCLEOTIDE SEQUENCE [LARGE SCALE GENOMIC DNA]</scope>
    <source>
        <strain evidence="2 3">Pla52n</strain>
    </source>
</reference>
<evidence type="ECO:0000313" key="3">
    <source>
        <dbReference type="Proteomes" id="UP000320176"/>
    </source>
</evidence>
<keyword evidence="3" id="KW-1185">Reference proteome</keyword>
<proteinExistence type="predicted"/>
<sequence precursor="true">MKRRHFALLALTLFAPLTAASVSHACDGAAPAGKYQAAAPSYQPNYQPNYRPRYEAQHAPRWQAPQPARQAPPTIDAGVGYQLGGGGFGFESGRVTIDVSGLELDCNVVNWSNDSIAFEVPSMKLRRETHATLDIVRADGSIYKSIPVQLRGIAIEPEPIAIQPTTFETTSVDTGALATDSFFAETAPPAPLAE</sequence>
<dbReference type="Proteomes" id="UP000320176">
    <property type="component" value="Unassembled WGS sequence"/>
</dbReference>
<comment type="caution">
    <text evidence="2">The sequence shown here is derived from an EMBL/GenBank/DDBJ whole genome shotgun (WGS) entry which is preliminary data.</text>
</comment>
<organism evidence="2 3">
    <name type="scientific">Stieleria varia</name>
    <dbReference type="NCBI Taxonomy" id="2528005"/>
    <lineage>
        <taxon>Bacteria</taxon>
        <taxon>Pseudomonadati</taxon>
        <taxon>Planctomycetota</taxon>
        <taxon>Planctomycetia</taxon>
        <taxon>Pirellulales</taxon>
        <taxon>Pirellulaceae</taxon>
        <taxon>Stieleria</taxon>
    </lineage>
</organism>
<feature type="chain" id="PRO_5022917948" evidence="1">
    <location>
        <begin position="26"/>
        <end position="194"/>
    </location>
</feature>
<protein>
    <submittedName>
        <fullName evidence="2">Uncharacterized protein</fullName>
    </submittedName>
</protein>
<evidence type="ECO:0000256" key="1">
    <source>
        <dbReference type="SAM" id="SignalP"/>
    </source>
</evidence>
<feature type="signal peptide" evidence="1">
    <location>
        <begin position="1"/>
        <end position="25"/>
    </location>
</feature>
<dbReference type="RefSeq" id="WP_146517690.1">
    <property type="nucleotide sequence ID" value="NZ_CP151726.1"/>
</dbReference>
<dbReference type="AlphaFoldDB" id="A0A5C6B691"/>
<accession>A0A5C6B691</accession>
<gene>
    <name evidence="2" type="ORF">Pla52n_00410</name>
</gene>
<evidence type="ECO:0000313" key="2">
    <source>
        <dbReference type="EMBL" id="TWU07468.1"/>
    </source>
</evidence>
<name>A0A5C6B691_9BACT</name>
<keyword evidence="1" id="KW-0732">Signal</keyword>
<dbReference type="EMBL" id="SJPN01000001">
    <property type="protein sequence ID" value="TWU07468.1"/>
    <property type="molecule type" value="Genomic_DNA"/>
</dbReference>